<dbReference type="InterPro" id="IPR020814">
    <property type="entry name" value="Ribosomal_S6_plastid/chlpt"/>
</dbReference>
<dbReference type="Pfam" id="PF01250">
    <property type="entry name" value="Ribosomal_S6"/>
    <property type="match status" value="1"/>
</dbReference>
<dbReference type="Proteomes" id="UP000176915">
    <property type="component" value="Unassembled WGS sequence"/>
</dbReference>
<dbReference type="CDD" id="cd00473">
    <property type="entry name" value="bS6"/>
    <property type="match status" value="1"/>
</dbReference>
<evidence type="ECO:0000256" key="8">
    <source>
        <dbReference type="SAM" id="MobiDB-lite"/>
    </source>
</evidence>
<dbReference type="EMBL" id="MFFY01000023">
    <property type="protein sequence ID" value="OGF31236.1"/>
    <property type="molecule type" value="Genomic_DNA"/>
</dbReference>
<dbReference type="PANTHER" id="PTHR21011">
    <property type="entry name" value="MITOCHONDRIAL 28S RIBOSOMAL PROTEIN S6"/>
    <property type="match status" value="1"/>
</dbReference>
<dbReference type="SUPFAM" id="SSF54995">
    <property type="entry name" value="Ribosomal protein S6"/>
    <property type="match status" value="1"/>
</dbReference>
<dbReference type="GO" id="GO:0070181">
    <property type="term" value="F:small ribosomal subunit rRNA binding"/>
    <property type="evidence" value="ECO:0007669"/>
    <property type="project" value="TreeGrafter"/>
</dbReference>
<evidence type="ECO:0000256" key="3">
    <source>
        <dbReference type="ARBA" id="ARBA00022884"/>
    </source>
</evidence>
<evidence type="ECO:0000256" key="7">
    <source>
        <dbReference type="HAMAP-Rule" id="MF_00360"/>
    </source>
</evidence>
<dbReference type="InterPro" id="IPR035980">
    <property type="entry name" value="Ribosomal_bS6_sf"/>
</dbReference>
<dbReference type="GO" id="GO:0003735">
    <property type="term" value="F:structural constituent of ribosome"/>
    <property type="evidence" value="ECO:0007669"/>
    <property type="project" value="InterPro"/>
</dbReference>
<dbReference type="NCBIfam" id="TIGR00166">
    <property type="entry name" value="S6"/>
    <property type="match status" value="1"/>
</dbReference>
<keyword evidence="2 7" id="KW-0699">rRNA-binding</keyword>
<comment type="similarity">
    <text evidence="1 7">Belongs to the bacterial ribosomal protein bS6 family.</text>
</comment>
<evidence type="ECO:0000256" key="4">
    <source>
        <dbReference type="ARBA" id="ARBA00022980"/>
    </source>
</evidence>
<dbReference type="AlphaFoldDB" id="A0A1F5SXK3"/>
<comment type="caution">
    <text evidence="9">The sequence shown here is derived from an EMBL/GenBank/DDBJ whole genome shotgun (WGS) entry which is preliminary data.</text>
</comment>
<evidence type="ECO:0000256" key="1">
    <source>
        <dbReference type="ARBA" id="ARBA00009512"/>
    </source>
</evidence>
<dbReference type="InterPro" id="IPR014717">
    <property type="entry name" value="Transl_elong_EF1B/ribsomal_bS6"/>
</dbReference>
<sequence length="169" mass="19080">MPHYELLYLISNKFSETEVKPIMDKVNSLIISNQGKIAQSLGLGKKRLAYAIKGFRFGYYNLVEFDLPGAHLAKVDHALRMMSEILRQQIVLKPLKTEEQAKQDKEIALKIAARKLEEQKLVKEKVSTGSITPSGQSSQPGAKQTDKDKVDLKDLDEKLDKILETDNLL</sequence>
<keyword evidence="4 7" id="KW-0689">Ribosomal protein</keyword>
<reference evidence="9 10" key="1">
    <citation type="journal article" date="2016" name="Nat. Commun.">
        <title>Thousands of microbial genomes shed light on interconnected biogeochemical processes in an aquifer system.</title>
        <authorList>
            <person name="Anantharaman K."/>
            <person name="Brown C.T."/>
            <person name="Hug L.A."/>
            <person name="Sharon I."/>
            <person name="Castelle C.J."/>
            <person name="Probst A.J."/>
            <person name="Thomas B.C."/>
            <person name="Singh A."/>
            <person name="Wilkins M.J."/>
            <person name="Karaoz U."/>
            <person name="Brodie E.L."/>
            <person name="Williams K.H."/>
            <person name="Hubbard S.S."/>
            <person name="Banfield J.F."/>
        </authorList>
    </citation>
    <scope>NUCLEOTIDE SEQUENCE [LARGE SCALE GENOMIC DNA]</scope>
</reference>
<evidence type="ECO:0000313" key="10">
    <source>
        <dbReference type="Proteomes" id="UP000176915"/>
    </source>
</evidence>
<evidence type="ECO:0000256" key="5">
    <source>
        <dbReference type="ARBA" id="ARBA00023274"/>
    </source>
</evidence>
<dbReference type="InterPro" id="IPR000529">
    <property type="entry name" value="Ribosomal_bS6"/>
</dbReference>
<accession>A0A1F5SXK3</accession>
<keyword evidence="3 7" id="KW-0694">RNA-binding</keyword>
<evidence type="ECO:0000313" key="9">
    <source>
        <dbReference type="EMBL" id="OGF31236.1"/>
    </source>
</evidence>
<feature type="compositionally biased region" description="Polar residues" evidence="8">
    <location>
        <begin position="127"/>
        <end position="142"/>
    </location>
</feature>
<dbReference type="HAMAP" id="MF_00360">
    <property type="entry name" value="Ribosomal_bS6"/>
    <property type="match status" value="1"/>
</dbReference>
<dbReference type="Gene3D" id="3.30.70.60">
    <property type="match status" value="1"/>
</dbReference>
<protein>
    <recommendedName>
        <fullName evidence="6 7">Small ribosomal subunit protein bS6</fullName>
    </recommendedName>
</protein>
<dbReference type="GO" id="GO:0006412">
    <property type="term" value="P:translation"/>
    <property type="evidence" value="ECO:0007669"/>
    <property type="project" value="UniProtKB-UniRule"/>
</dbReference>
<comment type="function">
    <text evidence="7">Binds together with bS18 to 16S ribosomal RNA.</text>
</comment>
<feature type="region of interest" description="Disordered" evidence="8">
    <location>
        <begin position="123"/>
        <end position="150"/>
    </location>
</feature>
<proteinExistence type="inferred from homology"/>
<dbReference type="PROSITE" id="PS01048">
    <property type="entry name" value="RIBOSOMAL_S6"/>
    <property type="match status" value="1"/>
</dbReference>
<gene>
    <name evidence="7" type="primary">rpsF</name>
    <name evidence="9" type="ORF">A3H09_02375</name>
</gene>
<organism evidence="9 10">
    <name type="scientific">Candidatus Falkowbacteria bacterium RIFCSPLOWO2_12_FULL_45_13</name>
    <dbReference type="NCBI Taxonomy" id="1797991"/>
    <lineage>
        <taxon>Bacteria</taxon>
        <taxon>Candidatus Falkowiibacteriota</taxon>
    </lineage>
</organism>
<dbReference type="GO" id="GO:1990904">
    <property type="term" value="C:ribonucleoprotein complex"/>
    <property type="evidence" value="ECO:0007669"/>
    <property type="project" value="UniProtKB-KW"/>
</dbReference>
<evidence type="ECO:0000256" key="2">
    <source>
        <dbReference type="ARBA" id="ARBA00022730"/>
    </source>
</evidence>
<dbReference type="GO" id="GO:0005737">
    <property type="term" value="C:cytoplasm"/>
    <property type="evidence" value="ECO:0007669"/>
    <property type="project" value="UniProtKB-ARBA"/>
</dbReference>
<name>A0A1F5SXK3_9BACT</name>
<dbReference type="GO" id="GO:0005840">
    <property type="term" value="C:ribosome"/>
    <property type="evidence" value="ECO:0007669"/>
    <property type="project" value="UniProtKB-KW"/>
</dbReference>
<keyword evidence="5 7" id="KW-0687">Ribonucleoprotein</keyword>
<dbReference type="InterPro" id="IPR020815">
    <property type="entry name" value="Ribosomal_bS6_CS"/>
</dbReference>
<dbReference type="PANTHER" id="PTHR21011:SF1">
    <property type="entry name" value="SMALL RIBOSOMAL SUBUNIT PROTEIN BS6M"/>
    <property type="match status" value="1"/>
</dbReference>
<evidence type="ECO:0000256" key="6">
    <source>
        <dbReference type="ARBA" id="ARBA00035294"/>
    </source>
</evidence>